<dbReference type="InterPro" id="IPR010930">
    <property type="entry name" value="Flg_bb/hook_C_dom"/>
</dbReference>
<dbReference type="SUPFAM" id="SSF117143">
    <property type="entry name" value="Flagellar hook protein flgE"/>
    <property type="match status" value="1"/>
</dbReference>
<dbReference type="EMBL" id="JBHSED010000074">
    <property type="protein sequence ID" value="MFC4307417.1"/>
    <property type="molecule type" value="Genomic_DNA"/>
</dbReference>
<comment type="subcellular location">
    <subcellularLocation>
        <location evidence="1 4">Bacterial flagellum basal body</location>
    </subcellularLocation>
</comment>
<comment type="caution">
    <text evidence="8">The sequence shown here is derived from an EMBL/GenBank/DDBJ whole genome shotgun (WGS) entry which is preliminary data.</text>
</comment>
<proteinExistence type="inferred from homology"/>
<keyword evidence="8" id="KW-0966">Cell projection</keyword>
<dbReference type="InterPro" id="IPR020013">
    <property type="entry name" value="Flagellar_FlgE/F/G"/>
</dbReference>
<dbReference type="PANTHER" id="PTHR30435:SF1">
    <property type="entry name" value="FLAGELLAR HOOK PROTEIN FLGE"/>
    <property type="match status" value="1"/>
</dbReference>
<gene>
    <name evidence="8" type="ORF">ACFO1S_28720</name>
</gene>
<dbReference type="InterPro" id="IPR001444">
    <property type="entry name" value="Flag_bb_rod_N"/>
</dbReference>
<comment type="function">
    <text evidence="4">A flexible structure which links the flagellar filament to the drive apparatus in the basal body.</text>
</comment>
<feature type="domain" description="Flagellar basal-body/hook protein C-terminal" evidence="6">
    <location>
        <begin position="226"/>
        <end position="270"/>
    </location>
</feature>
<evidence type="ECO:0000313" key="8">
    <source>
        <dbReference type="EMBL" id="MFC4307417.1"/>
    </source>
</evidence>
<keyword evidence="8" id="KW-0282">Flagellum</keyword>
<sequence length="272" mass="28107">MLRSMYSGVSGMRGFQTKLDVIGNNIANVNTVGFKAGRVMFKDILSQSMSGVTAPEEGARGGVNAKQVGLGVTVASIDTIHTAGSAMTTSVATDLRIDGDGFFVVSPDGGDTQYLTRAGNFTLDAARQLVNADGMFVMSAEGGGPITLEEGVTAFSISQTGEIISIGQDGVATPTGISIGVAMVVNPGGLEKVGGNLYRLTPNADTEELVVGLAGDAEAGSGTIISGQLEMSNVDLTGEFTEMIVAQRGFQSNSRIITTSDEILQEIVNLKR</sequence>
<dbReference type="Proteomes" id="UP001595755">
    <property type="component" value="Unassembled WGS sequence"/>
</dbReference>
<dbReference type="RefSeq" id="WP_204603144.1">
    <property type="nucleotide sequence ID" value="NZ_JBHSED010000074.1"/>
</dbReference>
<evidence type="ECO:0000259" key="7">
    <source>
        <dbReference type="Pfam" id="PF22692"/>
    </source>
</evidence>
<protein>
    <recommendedName>
        <fullName evidence="4">Flagellar hook protein FlgE</fullName>
    </recommendedName>
</protein>
<feature type="domain" description="Flagellar hook protein FlgE/F/G-like D1" evidence="7">
    <location>
        <begin position="97"/>
        <end position="163"/>
    </location>
</feature>
<feature type="domain" description="Flagellar basal body rod protein N-terminal" evidence="5">
    <location>
        <begin position="5"/>
        <end position="35"/>
    </location>
</feature>
<evidence type="ECO:0000256" key="1">
    <source>
        <dbReference type="ARBA" id="ARBA00004117"/>
    </source>
</evidence>
<dbReference type="NCBIfam" id="TIGR03506">
    <property type="entry name" value="FlgEFG_subfam"/>
    <property type="match status" value="2"/>
</dbReference>
<dbReference type="InterPro" id="IPR053967">
    <property type="entry name" value="LlgE_F_G-like_D1"/>
</dbReference>
<dbReference type="Pfam" id="PF06429">
    <property type="entry name" value="Flg_bbr_C"/>
    <property type="match status" value="1"/>
</dbReference>
<keyword evidence="3 4" id="KW-0975">Bacterial flagellum</keyword>
<keyword evidence="8" id="KW-0969">Cilium</keyword>
<evidence type="ECO:0000313" key="9">
    <source>
        <dbReference type="Proteomes" id="UP001595755"/>
    </source>
</evidence>
<evidence type="ECO:0000256" key="3">
    <source>
        <dbReference type="ARBA" id="ARBA00023143"/>
    </source>
</evidence>
<dbReference type="PANTHER" id="PTHR30435">
    <property type="entry name" value="FLAGELLAR PROTEIN"/>
    <property type="match status" value="1"/>
</dbReference>
<name>A0ABV8SIY5_9BACL</name>
<organism evidence="8 9">
    <name type="scientific">Cohnella boryungensis</name>
    <dbReference type="NCBI Taxonomy" id="768479"/>
    <lineage>
        <taxon>Bacteria</taxon>
        <taxon>Bacillati</taxon>
        <taxon>Bacillota</taxon>
        <taxon>Bacilli</taxon>
        <taxon>Bacillales</taxon>
        <taxon>Paenibacillaceae</taxon>
        <taxon>Cohnella</taxon>
    </lineage>
</organism>
<keyword evidence="9" id="KW-1185">Reference proteome</keyword>
<evidence type="ECO:0000256" key="2">
    <source>
        <dbReference type="ARBA" id="ARBA00009677"/>
    </source>
</evidence>
<accession>A0ABV8SIY5</accession>
<evidence type="ECO:0000259" key="6">
    <source>
        <dbReference type="Pfam" id="PF06429"/>
    </source>
</evidence>
<reference evidence="9" key="1">
    <citation type="journal article" date="2019" name="Int. J. Syst. Evol. Microbiol.">
        <title>The Global Catalogue of Microorganisms (GCM) 10K type strain sequencing project: providing services to taxonomists for standard genome sequencing and annotation.</title>
        <authorList>
            <consortium name="The Broad Institute Genomics Platform"/>
            <consortium name="The Broad Institute Genome Sequencing Center for Infectious Disease"/>
            <person name="Wu L."/>
            <person name="Ma J."/>
        </authorList>
    </citation>
    <scope>NUCLEOTIDE SEQUENCE [LARGE SCALE GENOMIC DNA]</scope>
    <source>
        <strain evidence="9">CGMCC 4.1641</strain>
    </source>
</reference>
<dbReference type="Pfam" id="PF22692">
    <property type="entry name" value="LlgE_F_G_D1"/>
    <property type="match status" value="1"/>
</dbReference>
<evidence type="ECO:0000259" key="5">
    <source>
        <dbReference type="Pfam" id="PF00460"/>
    </source>
</evidence>
<dbReference type="InterPro" id="IPR037925">
    <property type="entry name" value="FlgE/F/G-like"/>
</dbReference>
<comment type="similarity">
    <text evidence="2 4">Belongs to the flagella basal body rod proteins family.</text>
</comment>
<evidence type="ECO:0000256" key="4">
    <source>
        <dbReference type="RuleBase" id="RU362116"/>
    </source>
</evidence>
<dbReference type="Pfam" id="PF00460">
    <property type="entry name" value="Flg_bb_rod"/>
    <property type="match status" value="1"/>
</dbReference>